<dbReference type="KEGG" id="tva:4770793"/>
<protein>
    <submittedName>
        <fullName evidence="2">Uncharacterized protein</fullName>
    </submittedName>
</protein>
<dbReference type="Proteomes" id="UP000001542">
    <property type="component" value="Unassembled WGS sequence"/>
</dbReference>
<dbReference type="SMR" id="A2E3D4"/>
<dbReference type="VEuPathDB" id="TrichDB:TVAG_221780"/>
<dbReference type="EMBL" id="DS113295">
    <property type="protein sequence ID" value="EAY12825.1"/>
    <property type="molecule type" value="Genomic_DNA"/>
</dbReference>
<gene>
    <name evidence="2" type="ORF">TVAG_221780</name>
</gene>
<dbReference type="RefSeq" id="XP_001325048.1">
    <property type="nucleotide sequence ID" value="XM_001325013.1"/>
</dbReference>
<dbReference type="InParanoid" id="A2E3D4"/>
<dbReference type="VEuPathDB" id="TrichDB:TVAGG3_0969870"/>
<dbReference type="InterPro" id="IPR016024">
    <property type="entry name" value="ARM-type_fold"/>
</dbReference>
<name>A2E3D4_TRIV3</name>
<organism evidence="2 3">
    <name type="scientific">Trichomonas vaginalis (strain ATCC PRA-98 / G3)</name>
    <dbReference type="NCBI Taxonomy" id="412133"/>
    <lineage>
        <taxon>Eukaryota</taxon>
        <taxon>Metamonada</taxon>
        <taxon>Parabasalia</taxon>
        <taxon>Trichomonadida</taxon>
        <taxon>Trichomonadidae</taxon>
        <taxon>Trichomonas</taxon>
    </lineage>
</organism>
<dbReference type="SUPFAM" id="SSF48371">
    <property type="entry name" value="ARM repeat"/>
    <property type="match status" value="1"/>
</dbReference>
<keyword evidence="3" id="KW-1185">Reference proteome</keyword>
<evidence type="ECO:0000313" key="2">
    <source>
        <dbReference type="EMBL" id="EAY12825.1"/>
    </source>
</evidence>
<sequence length="501" mass="59152">MDYKESDTEKQNKLDSDPDDKTDSDMHDFKYYKDLFSNYIEDSDQNRYINALDAIIHLVNSNVDEAMDIIFEIEIIRIILEHFTFEFPDIVIKSLLVFNEIASNEKYSQQLWVQDFFTYIAQWFEITNDLYIYSLIFDLISTLIKKSKQNYCMLLNTTFVAVFGTKLNQIPPPTEATKHLHDFYISLYQFYKYLYRYKKIRLPDPYFRDIPTVLFAILPFAPLELVAYILNPMMTMIEKHRATLGYLFIRPKHFEVLCKLLESMHQFKDENEEFFNFAEEISRELCVILQFIFDTNQDDDVNLSIDDLIDYNLYEILKQSIEIFPSITSQILEIIGDLVALKRIPSPEIPMYFISLADSNLNIDQKTSFAFLFFACAQNLGSQFCEFVYENLDMIDGILEILYTQEKNCVYNIMNGIIYLVDTATKLGFDLEIFQNKLEEQDITDDFIDNTQEMYDEDDDIYETCERFLKMYETGDASIDDEFDENDIPAEGFVFSINDSK</sequence>
<dbReference type="AlphaFoldDB" id="A2E3D4"/>
<accession>A2E3D4</accession>
<feature type="region of interest" description="Disordered" evidence="1">
    <location>
        <begin position="1"/>
        <end position="22"/>
    </location>
</feature>
<evidence type="ECO:0000256" key="1">
    <source>
        <dbReference type="SAM" id="MobiDB-lite"/>
    </source>
</evidence>
<proteinExistence type="predicted"/>
<reference evidence="2" key="1">
    <citation type="submission" date="2006-10" db="EMBL/GenBank/DDBJ databases">
        <authorList>
            <person name="Amadeo P."/>
            <person name="Zhao Q."/>
            <person name="Wortman J."/>
            <person name="Fraser-Liggett C."/>
            <person name="Carlton J."/>
        </authorList>
    </citation>
    <scope>NUCLEOTIDE SEQUENCE</scope>
    <source>
        <strain evidence="2">G3</strain>
    </source>
</reference>
<reference evidence="2" key="2">
    <citation type="journal article" date="2007" name="Science">
        <title>Draft genome sequence of the sexually transmitted pathogen Trichomonas vaginalis.</title>
        <authorList>
            <person name="Carlton J.M."/>
            <person name="Hirt R.P."/>
            <person name="Silva J.C."/>
            <person name="Delcher A.L."/>
            <person name="Schatz M."/>
            <person name="Zhao Q."/>
            <person name="Wortman J.R."/>
            <person name="Bidwell S.L."/>
            <person name="Alsmark U.C.M."/>
            <person name="Besteiro S."/>
            <person name="Sicheritz-Ponten T."/>
            <person name="Noel C.J."/>
            <person name="Dacks J.B."/>
            <person name="Foster P.G."/>
            <person name="Simillion C."/>
            <person name="Van de Peer Y."/>
            <person name="Miranda-Saavedra D."/>
            <person name="Barton G.J."/>
            <person name="Westrop G.D."/>
            <person name="Mueller S."/>
            <person name="Dessi D."/>
            <person name="Fiori P.L."/>
            <person name="Ren Q."/>
            <person name="Paulsen I."/>
            <person name="Zhang H."/>
            <person name="Bastida-Corcuera F.D."/>
            <person name="Simoes-Barbosa A."/>
            <person name="Brown M.T."/>
            <person name="Hayes R.D."/>
            <person name="Mukherjee M."/>
            <person name="Okumura C.Y."/>
            <person name="Schneider R."/>
            <person name="Smith A.J."/>
            <person name="Vanacova S."/>
            <person name="Villalvazo M."/>
            <person name="Haas B.J."/>
            <person name="Pertea M."/>
            <person name="Feldblyum T.V."/>
            <person name="Utterback T.R."/>
            <person name="Shu C.L."/>
            <person name="Osoegawa K."/>
            <person name="de Jong P.J."/>
            <person name="Hrdy I."/>
            <person name="Horvathova L."/>
            <person name="Zubacova Z."/>
            <person name="Dolezal P."/>
            <person name="Malik S.B."/>
            <person name="Logsdon J.M. Jr."/>
            <person name="Henze K."/>
            <person name="Gupta A."/>
            <person name="Wang C.C."/>
            <person name="Dunne R.L."/>
            <person name="Upcroft J.A."/>
            <person name="Upcroft P."/>
            <person name="White O."/>
            <person name="Salzberg S.L."/>
            <person name="Tang P."/>
            <person name="Chiu C.-H."/>
            <person name="Lee Y.-S."/>
            <person name="Embley T.M."/>
            <person name="Coombs G.H."/>
            <person name="Mottram J.C."/>
            <person name="Tachezy J."/>
            <person name="Fraser-Liggett C.M."/>
            <person name="Johnson P.J."/>
        </authorList>
    </citation>
    <scope>NUCLEOTIDE SEQUENCE [LARGE SCALE GENOMIC DNA]</scope>
    <source>
        <strain evidence="2">G3</strain>
    </source>
</reference>
<evidence type="ECO:0000313" key="3">
    <source>
        <dbReference type="Proteomes" id="UP000001542"/>
    </source>
</evidence>